<gene>
    <name evidence="2" type="ORF">CLV70_1448</name>
</gene>
<organism evidence="2 3">
    <name type="scientific">Pseudosporangium ferrugineum</name>
    <dbReference type="NCBI Taxonomy" id="439699"/>
    <lineage>
        <taxon>Bacteria</taxon>
        <taxon>Bacillati</taxon>
        <taxon>Actinomycetota</taxon>
        <taxon>Actinomycetes</taxon>
        <taxon>Micromonosporales</taxon>
        <taxon>Micromonosporaceae</taxon>
        <taxon>Pseudosporangium</taxon>
    </lineage>
</organism>
<accession>A0A2T0RC78</accession>
<dbReference type="InterPro" id="IPR029039">
    <property type="entry name" value="Flavoprotein-like_sf"/>
</dbReference>
<dbReference type="GO" id="GO:0070819">
    <property type="term" value="F:menaquinone-dependent protoporphyrinogen oxidase activity"/>
    <property type="evidence" value="ECO:0007669"/>
    <property type="project" value="TreeGrafter"/>
</dbReference>
<evidence type="ECO:0000313" key="2">
    <source>
        <dbReference type="EMBL" id="PRY18775.1"/>
    </source>
</evidence>
<dbReference type="EMBL" id="PVZG01000044">
    <property type="protein sequence ID" value="PRY18775.1"/>
    <property type="molecule type" value="Genomic_DNA"/>
</dbReference>
<dbReference type="AlphaFoldDB" id="A0A2T0RC78"/>
<dbReference type="OrthoDB" id="129384at2"/>
<keyword evidence="3" id="KW-1185">Reference proteome</keyword>
<reference evidence="2 3" key="1">
    <citation type="submission" date="2018-03" db="EMBL/GenBank/DDBJ databases">
        <title>Genomic Encyclopedia of Archaeal and Bacterial Type Strains, Phase II (KMG-II): from individual species to whole genera.</title>
        <authorList>
            <person name="Goeker M."/>
        </authorList>
    </citation>
    <scope>NUCLEOTIDE SEQUENCE [LARGE SCALE GENOMIC DNA]</scope>
    <source>
        <strain evidence="2 3">DSM 45348</strain>
    </source>
</reference>
<dbReference type="RefSeq" id="WP_106131391.1">
    <property type="nucleotide sequence ID" value="NZ_PVZG01000044.1"/>
</dbReference>
<protein>
    <submittedName>
        <fullName evidence="2">Menaquinone-dependent protoporphyrinogen oxidase</fullName>
    </submittedName>
</protein>
<dbReference type="InterPro" id="IPR026816">
    <property type="entry name" value="Flavodoxin_dom"/>
</dbReference>
<dbReference type="Pfam" id="PF12724">
    <property type="entry name" value="Flavodoxin_5"/>
    <property type="match status" value="1"/>
</dbReference>
<evidence type="ECO:0000259" key="1">
    <source>
        <dbReference type="Pfam" id="PF12724"/>
    </source>
</evidence>
<dbReference type="Proteomes" id="UP000239209">
    <property type="component" value="Unassembled WGS sequence"/>
</dbReference>
<dbReference type="PANTHER" id="PTHR38030">
    <property type="entry name" value="PROTOPORPHYRINOGEN IX DEHYDROGENASE [MENAQUINONE]"/>
    <property type="match status" value="1"/>
</dbReference>
<evidence type="ECO:0000313" key="3">
    <source>
        <dbReference type="Proteomes" id="UP000239209"/>
    </source>
</evidence>
<dbReference type="SUPFAM" id="SSF52218">
    <property type="entry name" value="Flavoproteins"/>
    <property type="match status" value="1"/>
</dbReference>
<feature type="domain" description="Flavodoxin" evidence="1">
    <location>
        <begin position="4"/>
        <end position="141"/>
    </location>
</feature>
<comment type="caution">
    <text evidence="2">The sequence shown here is derived from an EMBL/GenBank/DDBJ whole genome shotgun (WGS) entry which is preliminary data.</text>
</comment>
<name>A0A2T0RC78_9ACTN</name>
<proteinExistence type="predicted"/>
<dbReference type="InterPro" id="IPR052200">
    <property type="entry name" value="Protoporphyrinogen_IX_DH"/>
</dbReference>
<sequence length="187" mass="20089">MKVLVAHASRYGATQAIAERIADKLTEAGHEAQARPVEAVADLAGYQAFVIGSAVYFGKWLKEGTDFVRRNRASLAAGQPVWLFSSGPLGTQTTGANGRGVRAGAEPAEIAEFRESIHPGHHRVFLGALDPGKLGFRDRLIKALPAGRTLLPEGDFRAWAEIDTWANEIAHELAQAPIGRRAGEPTE</sequence>
<dbReference type="PANTHER" id="PTHR38030:SF2">
    <property type="entry name" value="PROTOPORPHYRINOGEN IX DEHYDROGENASE [QUINONE]"/>
    <property type="match status" value="1"/>
</dbReference>
<dbReference type="GO" id="GO:0006783">
    <property type="term" value="P:heme biosynthetic process"/>
    <property type="evidence" value="ECO:0007669"/>
    <property type="project" value="TreeGrafter"/>
</dbReference>
<dbReference type="Gene3D" id="3.40.50.360">
    <property type="match status" value="1"/>
</dbReference>
<dbReference type="GO" id="GO:0010181">
    <property type="term" value="F:FMN binding"/>
    <property type="evidence" value="ECO:0007669"/>
    <property type="project" value="TreeGrafter"/>
</dbReference>